<dbReference type="Proteomes" id="UP001155040">
    <property type="component" value="Unassembled WGS sequence"/>
</dbReference>
<dbReference type="AlphaFoldDB" id="A0A9X2UP08"/>
<organism evidence="1 2">
    <name type="scientific">Salinibacter ruber</name>
    <dbReference type="NCBI Taxonomy" id="146919"/>
    <lineage>
        <taxon>Bacteria</taxon>
        <taxon>Pseudomonadati</taxon>
        <taxon>Rhodothermota</taxon>
        <taxon>Rhodothermia</taxon>
        <taxon>Rhodothermales</taxon>
        <taxon>Salinibacteraceae</taxon>
        <taxon>Salinibacter</taxon>
    </lineage>
</organism>
<evidence type="ECO:0000313" key="1">
    <source>
        <dbReference type="EMBL" id="MCS4038122.1"/>
    </source>
</evidence>
<sequence length="58" mass="6592">MLLARRHGRSLFCKDNSTLLDSMLLVFGEDSTLDCTSRSHIGFHHIGFHIVSFSFSHL</sequence>
<evidence type="ECO:0000313" key="2">
    <source>
        <dbReference type="Proteomes" id="UP001155040"/>
    </source>
</evidence>
<gene>
    <name evidence="1" type="ORF">GGQ01_003212</name>
</gene>
<comment type="caution">
    <text evidence="1">The sequence shown here is derived from an EMBL/GenBank/DDBJ whole genome shotgun (WGS) entry which is preliminary data.</text>
</comment>
<proteinExistence type="predicted"/>
<dbReference type="EMBL" id="JANUBF010000039">
    <property type="protein sequence ID" value="MCS4038122.1"/>
    <property type="molecule type" value="Genomic_DNA"/>
</dbReference>
<protein>
    <submittedName>
        <fullName evidence="1">Uncharacterized protein</fullName>
    </submittedName>
</protein>
<accession>A0A9X2UP08</accession>
<name>A0A9X2UP08_9BACT</name>
<reference evidence="1" key="1">
    <citation type="submission" date="2022-08" db="EMBL/GenBank/DDBJ databases">
        <title>Genomic Encyclopedia of Type Strains, Phase V (KMG-V): Genome sequencing to study the core and pangenomes of soil and plant-associated prokaryotes.</title>
        <authorList>
            <person name="Whitman W."/>
        </authorList>
    </citation>
    <scope>NUCLEOTIDE SEQUENCE</scope>
    <source>
        <strain evidence="1">SP3012</strain>
    </source>
</reference>